<dbReference type="PANTHER" id="PTHR31208">
    <property type="entry name" value="EXPRESSED PROTEIN"/>
    <property type="match status" value="1"/>
</dbReference>
<reference evidence="2" key="1">
    <citation type="journal article" date="2018" name="DNA Res.">
        <title>Multiple hybrid de novo genome assembly of finger millet, an orphan allotetraploid crop.</title>
        <authorList>
            <person name="Hatakeyama M."/>
            <person name="Aluri S."/>
            <person name="Balachadran M.T."/>
            <person name="Sivarajan S.R."/>
            <person name="Patrignani A."/>
            <person name="Gruter S."/>
            <person name="Poveda L."/>
            <person name="Shimizu-Inatsugi R."/>
            <person name="Baeten J."/>
            <person name="Francoijs K.J."/>
            <person name="Nataraja K.N."/>
            <person name="Reddy Y.A.N."/>
            <person name="Phadnis S."/>
            <person name="Ravikumar R.L."/>
            <person name="Schlapbach R."/>
            <person name="Sreeman S.M."/>
            <person name="Shimizu K.K."/>
        </authorList>
    </citation>
    <scope>NUCLEOTIDE SEQUENCE</scope>
</reference>
<evidence type="ECO:0008006" key="4">
    <source>
        <dbReference type="Google" id="ProtNLM"/>
    </source>
</evidence>
<dbReference type="AlphaFoldDB" id="A0AAV5CCJ1"/>
<comment type="caution">
    <text evidence="2">The sequence shown here is derived from an EMBL/GenBank/DDBJ whole genome shotgun (WGS) entry which is preliminary data.</text>
</comment>
<protein>
    <recommendedName>
        <fullName evidence="4">Cytokinin riboside 5'-monophosphate phosphoribohydrolase</fullName>
    </recommendedName>
</protein>
<dbReference type="InterPro" id="IPR031100">
    <property type="entry name" value="LOG_fam"/>
</dbReference>
<dbReference type="Proteomes" id="UP001054889">
    <property type="component" value="Unassembled WGS sequence"/>
</dbReference>
<feature type="region of interest" description="Disordered" evidence="1">
    <location>
        <begin position="1"/>
        <end position="58"/>
    </location>
</feature>
<gene>
    <name evidence="2" type="primary">ga12587</name>
    <name evidence="2" type="ORF">PR202_ga12587</name>
</gene>
<reference evidence="2" key="2">
    <citation type="submission" date="2021-12" db="EMBL/GenBank/DDBJ databases">
        <title>Resequencing data analysis of finger millet.</title>
        <authorList>
            <person name="Hatakeyama M."/>
            <person name="Aluri S."/>
            <person name="Balachadran M.T."/>
            <person name="Sivarajan S.R."/>
            <person name="Poveda L."/>
            <person name="Shimizu-Inatsugi R."/>
            <person name="Schlapbach R."/>
            <person name="Sreeman S.M."/>
            <person name="Shimizu K.K."/>
        </authorList>
    </citation>
    <scope>NUCLEOTIDE SEQUENCE</scope>
</reference>
<dbReference type="EMBL" id="BQKI01000006">
    <property type="protein sequence ID" value="GJM95809.1"/>
    <property type="molecule type" value="Genomic_DNA"/>
</dbReference>
<sequence>MEAAASSVGSGFASQLRPSLGLRDGRRFSPRPPPPPRSWLRPPRPAVRGLCGEGGRTRGAITTATSRDQLGELQADAVGSAALEPGRSSPVEVREEMARCFDLVHRLGRGAVYLGSSRIARLLNCTTWTGAGPGLMDAAIQGALEAEKPVGGFKISKEAGEWTTSNFHPYLPPETYLTCRYLNFLMLQNDIELVVLQTWRSLSAMLNFRFFSARKHGLVDAAVRSSHTDRTAVVALPGGIGTLDELFEIMALIQLERIGSTLPVPFLLLNYDSYYSKLLDFLSDCQEWGTVCPRGGGIALESLQW</sequence>
<proteinExistence type="predicted"/>
<organism evidence="2 3">
    <name type="scientific">Eleusine coracana subsp. coracana</name>
    <dbReference type="NCBI Taxonomy" id="191504"/>
    <lineage>
        <taxon>Eukaryota</taxon>
        <taxon>Viridiplantae</taxon>
        <taxon>Streptophyta</taxon>
        <taxon>Embryophyta</taxon>
        <taxon>Tracheophyta</taxon>
        <taxon>Spermatophyta</taxon>
        <taxon>Magnoliopsida</taxon>
        <taxon>Liliopsida</taxon>
        <taxon>Poales</taxon>
        <taxon>Poaceae</taxon>
        <taxon>PACMAD clade</taxon>
        <taxon>Chloridoideae</taxon>
        <taxon>Cynodonteae</taxon>
        <taxon>Eleusininae</taxon>
        <taxon>Eleusine</taxon>
    </lineage>
</organism>
<dbReference type="SUPFAM" id="SSF102405">
    <property type="entry name" value="MCP/YpsA-like"/>
    <property type="match status" value="1"/>
</dbReference>
<evidence type="ECO:0000313" key="2">
    <source>
        <dbReference type="EMBL" id="GJM95809.1"/>
    </source>
</evidence>
<evidence type="ECO:0000256" key="1">
    <source>
        <dbReference type="SAM" id="MobiDB-lite"/>
    </source>
</evidence>
<dbReference type="Gene3D" id="3.40.50.450">
    <property type="match status" value="1"/>
</dbReference>
<dbReference type="Pfam" id="PF03641">
    <property type="entry name" value="Lysine_decarbox"/>
    <property type="match status" value="1"/>
</dbReference>
<name>A0AAV5CCJ1_ELECO</name>
<feature type="compositionally biased region" description="Low complexity" evidence="1">
    <location>
        <begin position="1"/>
        <end position="14"/>
    </location>
</feature>
<dbReference type="PANTHER" id="PTHR31208:SF11">
    <property type="entry name" value="CYTOKININ RIBOSIDE 5'-MONOPHOSPHATE PHOSPHORIBOHYDROLASE"/>
    <property type="match status" value="1"/>
</dbReference>
<feature type="compositionally biased region" description="Pro residues" evidence="1">
    <location>
        <begin position="30"/>
        <end position="45"/>
    </location>
</feature>
<accession>A0AAV5CCJ1</accession>
<keyword evidence="3" id="KW-1185">Reference proteome</keyword>
<evidence type="ECO:0000313" key="3">
    <source>
        <dbReference type="Proteomes" id="UP001054889"/>
    </source>
</evidence>